<dbReference type="RefSeq" id="WP_377862120.1">
    <property type="nucleotide sequence ID" value="NZ_JBHLZU010000033.1"/>
</dbReference>
<name>A0ABV6A9H9_9PSEU</name>
<keyword evidence="2" id="KW-0012">Acyltransferase</keyword>
<proteinExistence type="predicted"/>
<reference evidence="2 3" key="1">
    <citation type="submission" date="2024-09" db="EMBL/GenBank/DDBJ databases">
        <authorList>
            <person name="Sun Q."/>
            <person name="Mori K."/>
        </authorList>
    </citation>
    <scope>NUCLEOTIDE SEQUENCE [LARGE SCALE GENOMIC DNA]</scope>
    <source>
        <strain evidence="2 3">TBRC 7907</strain>
    </source>
</reference>
<comment type="caution">
    <text evidence="2">The sequence shown here is derived from an EMBL/GenBank/DDBJ whole genome shotgun (WGS) entry which is preliminary data.</text>
</comment>
<feature type="domain" description="N-acetyltransferase" evidence="1">
    <location>
        <begin position="1"/>
        <end position="199"/>
    </location>
</feature>
<dbReference type="EMBL" id="JBHLZU010000033">
    <property type="protein sequence ID" value="MFB9909315.1"/>
    <property type="molecule type" value="Genomic_DNA"/>
</dbReference>
<dbReference type="SUPFAM" id="SSF55729">
    <property type="entry name" value="Acyl-CoA N-acyltransferases (Nat)"/>
    <property type="match status" value="1"/>
</dbReference>
<dbReference type="Gene3D" id="3.40.630.30">
    <property type="match status" value="1"/>
</dbReference>
<accession>A0ABV6A9H9</accession>
<dbReference type="PANTHER" id="PTHR42791">
    <property type="entry name" value="GNAT FAMILY ACETYLTRANSFERASE"/>
    <property type="match status" value="1"/>
</dbReference>
<evidence type="ECO:0000313" key="3">
    <source>
        <dbReference type="Proteomes" id="UP001589693"/>
    </source>
</evidence>
<organism evidence="2 3">
    <name type="scientific">Allokutzneria oryzae</name>
    <dbReference type="NCBI Taxonomy" id="1378989"/>
    <lineage>
        <taxon>Bacteria</taxon>
        <taxon>Bacillati</taxon>
        <taxon>Actinomycetota</taxon>
        <taxon>Actinomycetes</taxon>
        <taxon>Pseudonocardiales</taxon>
        <taxon>Pseudonocardiaceae</taxon>
        <taxon>Allokutzneria</taxon>
    </lineage>
</organism>
<keyword evidence="2" id="KW-0808">Transferase</keyword>
<keyword evidence="3" id="KW-1185">Reference proteome</keyword>
<protein>
    <submittedName>
        <fullName evidence="2">GNAT family N-acetyltransferase</fullName>
        <ecNumber evidence="2">2.3.1.-</ecNumber>
    </submittedName>
</protein>
<dbReference type="InterPro" id="IPR052523">
    <property type="entry name" value="Trichothecene_AcTrans"/>
</dbReference>
<dbReference type="EC" id="2.3.1.-" evidence="2"/>
<sequence>MRVRAAVATDARAMSEVLVRAFDEDPVMNWVFADAEQRRRVYPRMIAALIRHAYLARGGCEVAENDGAILGVALWAPPGRAKTPRWRQLLAAPAMLAAAGPVQFVRISRQGAKLDAVLEAAHPKEPHWFLSVLGTEPSAQGTGVGGALLRSRLSDCGGLPAYLECIDANVPLYERFGFKVISAIQVPDGGPTLRGMWRV</sequence>
<evidence type="ECO:0000313" key="2">
    <source>
        <dbReference type="EMBL" id="MFB9909315.1"/>
    </source>
</evidence>
<dbReference type="InterPro" id="IPR000182">
    <property type="entry name" value="GNAT_dom"/>
</dbReference>
<dbReference type="PANTHER" id="PTHR42791:SF1">
    <property type="entry name" value="N-ACETYLTRANSFERASE DOMAIN-CONTAINING PROTEIN"/>
    <property type="match status" value="1"/>
</dbReference>
<dbReference type="InterPro" id="IPR016181">
    <property type="entry name" value="Acyl_CoA_acyltransferase"/>
</dbReference>
<dbReference type="Proteomes" id="UP001589693">
    <property type="component" value="Unassembled WGS sequence"/>
</dbReference>
<evidence type="ECO:0000259" key="1">
    <source>
        <dbReference type="PROSITE" id="PS51186"/>
    </source>
</evidence>
<gene>
    <name evidence="2" type="ORF">ACFFQA_35715</name>
</gene>
<dbReference type="PROSITE" id="PS51186">
    <property type="entry name" value="GNAT"/>
    <property type="match status" value="1"/>
</dbReference>
<dbReference type="GO" id="GO:0016746">
    <property type="term" value="F:acyltransferase activity"/>
    <property type="evidence" value="ECO:0007669"/>
    <property type="project" value="UniProtKB-KW"/>
</dbReference>
<dbReference type="Pfam" id="PF00583">
    <property type="entry name" value="Acetyltransf_1"/>
    <property type="match status" value="1"/>
</dbReference>